<keyword evidence="9" id="KW-0576">Peroxisome</keyword>
<dbReference type="InterPro" id="IPR020845">
    <property type="entry name" value="AMP-binding_CS"/>
</dbReference>
<evidence type="ECO:0000256" key="4">
    <source>
        <dbReference type="ARBA" id="ARBA00019043"/>
    </source>
</evidence>
<dbReference type="Pfam" id="PF13193">
    <property type="entry name" value="AMP-binding_C"/>
    <property type="match status" value="1"/>
</dbReference>
<name>A0A146L3Y8_LYGHE</name>
<keyword evidence="10" id="KW-0455">Luminescence</keyword>
<evidence type="ECO:0000259" key="14">
    <source>
        <dbReference type="Pfam" id="PF13193"/>
    </source>
</evidence>
<proteinExistence type="inferred from homology"/>
<sequence>MQPAAKTSSVLPPRMHPEARHHCRSLATLGDRPPICRLPSHPQPLRPEREAKNALLLKPAFPYTYEYITIYINFFPSPVPLPSPSSVPNPKLVPLRSSKGALRTRSLISVILSCQHLFPTTLPLFTTKCEIMMSRSVARLLGHHPLKQVFLGRTKIRGGKVIIARCLASQQHIVKSPFGPIDIPDTTIHEYVLKNVPQFPEGTAMVCGMSGRTYTYEALRVLSRKIAAGFLKSGLKPGQVVGLLLPNLPEHMIAILGALQAGLVVSSINPIYGPEEICHQLSNSDAAVLLTFPDKITEAQEAINKIKGPNKPPIVVIHNPADTLPDGVQSFMELLMVDDEDEALVDKVKVKATDLALLLYSSGTTGLPKGVRLTHRNIVSNLIQVDHPEIRIDRTNMSDPQDCTACVLPFFHIYGLTVGAFAHLMTGAKLVTLPKFDPEMYLKVLVEHQVNVAHVVPPLVQFLAQHPAVTPKHVESLRWVVNGAAAVSRSDAKKLMEKAKNISILSGYGLTESSPVITSPKKTVKDLTTVGCVVGGAEVKICDTETGEIIDPGKPGEICCRGPQIMEGYHKNEKATRETIKDGWLHTGDVGYFDKDGQLFIVDRIKELIKVKGFQVAPLELEELLKTHKAVADVAVVGKKDKRSGEVPVAFVVKNPGTEVTEKQLQEFLAPKVAQYKLIDSVIFVPSIPKNATGKILRRELRKTVNES</sequence>
<evidence type="ECO:0000256" key="8">
    <source>
        <dbReference type="ARBA" id="ARBA00023033"/>
    </source>
</evidence>
<evidence type="ECO:0000256" key="1">
    <source>
        <dbReference type="ARBA" id="ARBA00004275"/>
    </source>
</evidence>
<dbReference type="Pfam" id="PF00501">
    <property type="entry name" value="AMP-binding"/>
    <property type="match status" value="1"/>
</dbReference>
<keyword evidence="5" id="KW-0547">Nucleotide-binding</keyword>
<dbReference type="FunFam" id="3.40.50.12780:FF:000003">
    <property type="entry name" value="Long-chain-fatty-acid--CoA ligase FadD"/>
    <property type="match status" value="1"/>
</dbReference>
<comment type="subcellular location">
    <subcellularLocation>
        <location evidence="1">Peroxisome</location>
    </subcellularLocation>
</comment>
<comment type="catalytic activity">
    <reaction evidence="12">
        <text>firefly D-luciferin + ATP + O2 = firefly oxyluciferin + hnu + AMP + CO2 + diphosphate</text>
        <dbReference type="Rhea" id="RHEA:10732"/>
        <dbReference type="ChEBI" id="CHEBI:15379"/>
        <dbReference type="ChEBI" id="CHEBI:16526"/>
        <dbReference type="ChEBI" id="CHEBI:16792"/>
        <dbReference type="ChEBI" id="CHEBI:30212"/>
        <dbReference type="ChEBI" id="CHEBI:30616"/>
        <dbReference type="ChEBI" id="CHEBI:33019"/>
        <dbReference type="ChEBI" id="CHEBI:58038"/>
        <dbReference type="ChEBI" id="CHEBI:456215"/>
        <dbReference type="EC" id="1.13.12.7"/>
    </reaction>
</comment>
<gene>
    <name evidence="15" type="primary">4CL2_3</name>
    <name evidence="15" type="ORF">g.82108</name>
</gene>
<keyword evidence="7" id="KW-0560">Oxidoreductase</keyword>
<dbReference type="AlphaFoldDB" id="A0A146L3Y8"/>
<evidence type="ECO:0000256" key="5">
    <source>
        <dbReference type="ARBA" id="ARBA00022741"/>
    </source>
</evidence>
<protein>
    <recommendedName>
        <fullName evidence="4">Luciferin 4-monooxygenase</fullName>
        <ecNumber evidence="3">1.13.12.7</ecNumber>
    </recommendedName>
</protein>
<dbReference type="InterPro" id="IPR000873">
    <property type="entry name" value="AMP-dep_synth/lig_dom"/>
</dbReference>
<keyword evidence="11" id="KW-0599">Photoprotein</keyword>
<dbReference type="InterPro" id="IPR025110">
    <property type="entry name" value="AMP-bd_C"/>
</dbReference>
<dbReference type="InterPro" id="IPR045851">
    <property type="entry name" value="AMP-bd_C_sf"/>
</dbReference>
<comment type="similarity">
    <text evidence="2">Belongs to the ATP-dependent AMP-binding enzyme family.</text>
</comment>
<dbReference type="EC" id="1.13.12.7" evidence="3"/>
<dbReference type="GO" id="GO:0008218">
    <property type="term" value="P:bioluminescence"/>
    <property type="evidence" value="ECO:0007669"/>
    <property type="project" value="UniProtKB-KW"/>
</dbReference>
<dbReference type="GO" id="GO:0005777">
    <property type="term" value="C:peroxisome"/>
    <property type="evidence" value="ECO:0007669"/>
    <property type="project" value="UniProtKB-SubCell"/>
</dbReference>
<reference evidence="15" key="1">
    <citation type="journal article" date="2016" name="Gigascience">
        <title>De novo construction of an expanded transcriptome assembly for the western tarnished plant bug, Lygus hesperus.</title>
        <authorList>
            <person name="Tassone E.E."/>
            <person name="Geib S.M."/>
            <person name="Hall B."/>
            <person name="Fabrick J.A."/>
            <person name="Brent C.S."/>
            <person name="Hull J.J."/>
        </authorList>
    </citation>
    <scope>NUCLEOTIDE SEQUENCE</scope>
</reference>
<dbReference type="EMBL" id="GDHC01017139">
    <property type="protein sequence ID" value="JAQ01490.1"/>
    <property type="molecule type" value="Transcribed_RNA"/>
</dbReference>
<evidence type="ECO:0000256" key="10">
    <source>
        <dbReference type="ARBA" id="ARBA00023223"/>
    </source>
</evidence>
<evidence type="ECO:0000256" key="9">
    <source>
        <dbReference type="ARBA" id="ARBA00023140"/>
    </source>
</evidence>
<dbReference type="Gene3D" id="3.30.300.30">
    <property type="match status" value="1"/>
</dbReference>
<organism evidence="15">
    <name type="scientific">Lygus hesperus</name>
    <name type="common">Western plant bug</name>
    <dbReference type="NCBI Taxonomy" id="30085"/>
    <lineage>
        <taxon>Eukaryota</taxon>
        <taxon>Metazoa</taxon>
        <taxon>Ecdysozoa</taxon>
        <taxon>Arthropoda</taxon>
        <taxon>Hexapoda</taxon>
        <taxon>Insecta</taxon>
        <taxon>Pterygota</taxon>
        <taxon>Neoptera</taxon>
        <taxon>Paraneoptera</taxon>
        <taxon>Hemiptera</taxon>
        <taxon>Heteroptera</taxon>
        <taxon>Panheteroptera</taxon>
        <taxon>Cimicomorpha</taxon>
        <taxon>Miridae</taxon>
        <taxon>Mirini</taxon>
        <taxon>Lygus</taxon>
    </lineage>
</organism>
<evidence type="ECO:0000256" key="7">
    <source>
        <dbReference type="ARBA" id="ARBA00023002"/>
    </source>
</evidence>
<dbReference type="GO" id="GO:0004497">
    <property type="term" value="F:monooxygenase activity"/>
    <property type="evidence" value="ECO:0007669"/>
    <property type="project" value="UniProtKB-KW"/>
</dbReference>
<dbReference type="SUPFAM" id="SSF56801">
    <property type="entry name" value="Acetyl-CoA synthetase-like"/>
    <property type="match status" value="1"/>
</dbReference>
<dbReference type="PANTHER" id="PTHR24096:SF422">
    <property type="entry name" value="BCDNA.GH02901"/>
    <property type="match status" value="1"/>
</dbReference>
<evidence type="ECO:0000256" key="6">
    <source>
        <dbReference type="ARBA" id="ARBA00022840"/>
    </source>
</evidence>
<feature type="domain" description="AMP-dependent synthetase/ligase" evidence="13">
    <location>
        <begin position="195"/>
        <end position="570"/>
    </location>
</feature>
<keyword evidence="8" id="KW-0503">Monooxygenase</keyword>
<keyword evidence="15" id="KW-0436">Ligase</keyword>
<evidence type="ECO:0000256" key="12">
    <source>
        <dbReference type="ARBA" id="ARBA00048497"/>
    </source>
</evidence>
<dbReference type="FunFam" id="3.30.300.30:FF:000007">
    <property type="entry name" value="4-coumarate--CoA ligase 2"/>
    <property type="match status" value="1"/>
</dbReference>
<evidence type="ECO:0000259" key="13">
    <source>
        <dbReference type="Pfam" id="PF00501"/>
    </source>
</evidence>
<dbReference type="PANTHER" id="PTHR24096">
    <property type="entry name" value="LONG-CHAIN-FATTY-ACID--COA LIGASE"/>
    <property type="match status" value="1"/>
</dbReference>
<evidence type="ECO:0000256" key="11">
    <source>
        <dbReference type="ARBA" id="ARBA00023262"/>
    </source>
</evidence>
<dbReference type="InterPro" id="IPR042099">
    <property type="entry name" value="ANL_N_sf"/>
</dbReference>
<evidence type="ECO:0000256" key="2">
    <source>
        <dbReference type="ARBA" id="ARBA00006432"/>
    </source>
</evidence>
<evidence type="ECO:0000256" key="3">
    <source>
        <dbReference type="ARBA" id="ARBA00012532"/>
    </source>
</evidence>
<accession>A0A146L3Y8</accession>
<evidence type="ECO:0000313" key="15">
    <source>
        <dbReference type="EMBL" id="JAQ01490.1"/>
    </source>
</evidence>
<keyword evidence="6" id="KW-0067">ATP-binding</keyword>
<dbReference type="Gene3D" id="3.40.50.12780">
    <property type="entry name" value="N-terminal domain of ligase-like"/>
    <property type="match status" value="1"/>
</dbReference>
<dbReference type="GO" id="GO:0046949">
    <property type="term" value="P:fatty-acyl-CoA biosynthetic process"/>
    <property type="evidence" value="ECO:0007669"/>
    <property type="project" value="TreeGrafter"/>
</dbReference>
<dbReference type="GO" id="GO:0005524">
    <property type="term" value="F:ATP binding"/>
    <property type="evidence" value="ECO:0007669"/>
    <property type="project" value="UniProtKB-KW"/>
</dbReference>
<dbReference type="GO" id="GO:0004467">
    <property type="term" value="F:long-chain fatty acid-CoA ligase activity"/>
    <property type="evidence" value="ECO:0007669"/>
    <property type="project" value="TreeGrafter"/>
</dbReference>
<dbReference type="PROSITE" id="PS00455">
    <property type="entry name" value="AMP_BINDING"/>
    <property type="match status" value="1"/>
</dbReference>
<feature type="domain" description="AMP-binding enzyme C-terminal" evidence="14">
    <location>
        <begin position="620"/>
        <end position="695"/>
    </location>
</feature>